<evidence type="ECO:0000256" key="3">
    <source>
        <dbReference type="SAM" id="SignalP"/>
    </source>
</evidence>
<organism evidence="5 6">
    <name type="scientific">Acanthochromis polyacanthus</name>
    <name type="common">spiny chromis</name>
    <dbReference type="NCBI Taxonomy" id="80966"/>
    <lineage>
        <taxon>Eukaryota</taxon>
        <taxon>Metazoa</taxon>
        <taxon>Chordata</taxon>
        <taxon>Craniata</taxon>
        <taxon>Vertebrata</taxon>
        <taxon>Euteleostomi</taxon>
        <taxon>Actinopterygii</taxon>
        <taxon>Neopterygii</taxon>
        <taxon>Teleostei</taxon>
        <taxon>Neoteleostei</taxon>
        <taxon>Acanthomorphata</taxon>
        <taxon>Ovalentaria</taxon>
        <taxon>Pomacentridae</taxon>
        <taxon>Acanthochromis</taxon>
    </lineage>
</organism>
<accession>A0A3Q1F305</accession>
<dbReference type="SUPFAM" id="SSF48726">
    <property type="entry name" value="Immunoglobulin"/>
    <property type="match status" value="2"/>
</dbReference>
<dbReference type="GO" id="GO:0007166">
    <property type="term" value="P:cell surface receptor signaling pathway"/>
    <property type="evidence" value="ECO:0007669"/>
    <property type="project" value="TreeGrafter"/>
</dbReference>
<evidence type="ECO:0000256" key="1">
    <source>
        <dbReference type="ARBA" id="ARBA00022729"/>
    </source>
</evidence>
<dbReference type="SMART" id="SM00409">
    <property type="entry name" value="IG"/>
    <property type="match status" value="2"/>
</dbReference>
<dbReference type="InterPro" id="IPR013783">
    <property type="entry name" value="Ig-like_fold"/>
</dbReference>
<feature type="chain" id="PRO_5018544025" description="Ig-like domain-containing protein" evidence="3">
    <location>
        <begin position="19"/>
        <end position="244"/>
    </location>
</feature>
<keyword evidence="6" id="KW-1185">Reference proteome</keyword>
<dbReference type="GO" id="GO:0006955">
    <property type="term" value="P:immune response"/>
    <property type="evidence" value="ECO:0007669"/>
    <property type="project" value="TreeGrafter"/>
</dbReference>
<dbReference type="PROSITE" id="PS50835">
    <property type="entry name" value="IG_LIKE"/>
    <property type="match status" value="1"/>
</dbReference>
<evidence type="ECO:0000313" key="6">
    <source>
        <dbReference type="Proteomes" id="UP000257200"/>
    </source>
</evidence>
<dbReference type="Gene3D" id="2.60.40.10">
    <property type="entry name" value="Immunoglobulins"/>
    <property type="match status" value="2"/>
</dbReference>
<dbReference type="InterPro" id="IPR036179">
    <property type="entry name" value="Ig-like_dom_sf"/>
</dbReference>
<dbReference type="InParanoid" id="A0A3Q1F305"/>
<dbReference type="Proteomes" id="UP000257200">
    <property type="component" value="Unplaced"/>
</dbReference>
<proteinExistence type="predicted"/>
<reference evidence="5" key="2">
    <citation type="submission" date="2025-09" db="UniProtKB">
        <authorList>
            <consortium name="Ensembl"/>
        </authorList>
    </citation>
    <scope>IDENTIFICATION</scope>
</reference>
<dbReference type="InterPro" id="IPR007110">
    <property type="entry name" value="Ig-like_dom"/>
</dbReference>
<evidence type="ECO:0000256" key="2">
    <source>
        <dbReference type="ARBA" id="ARBA00023157"/>
    </source>
</evidence>
<name>A0A3Q1F305_9TELE</name>
<dbReference type="PANTHER" id="PTHR11481">
    <property type="entry name" value="IMMUNOGLOBULIN FC RECEPTOR"/>
    <property type="match status" value="1"/>
</dbReference>
<sequence>AGLYTFLVLFIELQGQFSLFSCTTFHVVPNRLQHFQFESVSFHCEGLHGSTQFRGIRKTEEFTSECNIKRTSEGSSCTIDRVYPGDSGAYWCETQLGHRSNVVNITVTGSPVLPVMEGDALTLRCLTKKTSSDVAAGFYKDGLHIGSSSTGEMILHSVSDSDEGLYKCHISGIGESPQSWLAVRGKHLICFNFSMQVTFKENVQKRNMKSLYKHKHLQVVLHRLKQNMHFICKNGENTTLVVYI</sequence>
<reference evidence="5" key="1">
    <citation type="submission" date="2025-08" db="UniProtKB">
        <authorList>
            <consortium name="Ensembl"/>
        </authorList>
    </citation>
    <scope>IDENTIFICATION</scope>
</reference>
<dbReference type="Ensembl" id="ENSAPOT00000018686.1">
    <property type="protein sequence ID" value="ENSAPOP00000011188.1"/>
    <property type="gene ID" value="ENSAPOG00000013731.1"/>
</dbReference>
<protein>
    <recommendedName>
        <fullName evidence="4">Ig-like domain-containing protein</fullName>
    </recommendedName>
</protein>
<dbReference type="PANTHER" id="PTHR11481:SF64">
    <property type="entry name" value="FC RECEPTOR-LIKE PROTEIN 4"/>
    <property type="match status" value="1"/>
</dbReference>
<dbReference type="InterPro" id="IPR003599">
    <property type="entry name" value="Ig_sub"/>
</dbReference>
<dbReference type="STRING" id="80966.ENSAPOP00000011188"/>
<evidence type="ECO:0000313" key="5">
    <source>
        <dbReference type="Ensembl" id="ENSAPOP00000011188.1"/>
    </source>
</evidence>
<dbReference type="GeneTree" id="ENSGT00990000204886"/>
<keyword evidence="1 3" id="KW-0732">Signal</keyword>
<dbReference type="GO" id="GO:0004888">
    <property type="term" value="F:transmembrane signaling receptor activity"/>
    <property type="evidence" value="ECO:0007669"/>
    <property type="project" value="TreeGrafter"/>
</dbReference>
<feature type="signal peptide" evidence="3">
    <location>
        <begin position="1"/>
        <end position="18"/>
    </location>
</feature>
<dbReference type="GO" id="GO:0009897">
    <property type="term" value="C:external side of plasma membrane"/>
    <property type="evidence" value="ECO:0007669"/>
    <property type="project" value="TreeGrafter"/>
</dbReference>
<keyword evidence="2" id="KW-1015">Disulfide bond</keyword>
<dbReference type="InterPro" id="IPR050488">
    <property type="entry name" value="Ig_Fc_receptor"/>
</dbReference>
<feature type="domain" description="Ig-like" evidence="4">
    <location>
        <begin position="100"/>
        <end position="171"/>
    </location>
</feature>
<dbReference type="AlphaFoldDB" id="A0A3Q1F305"/>
<evidence type="ECO:0000259" key="4">
    <source>
        <dbReference type="PROSITE" id="PS50835"/>
    </source>
</evidence>